<reference evidence="2" key="1">
    <citation type="submission" date="2017-08" db="EMBL/GenBank/DDBJ databases">
        <authorList>
            <person name="Polle J.E."/>
            <person name="Barry K."/>
            <person name="Cushman J."/>
            <person name="Schmutz J."/>
            <person name="Tran D."/>
            <person name="Hathwaick L.T."/>
            <person name="Yim W.C."/>
            <person name="Jenkins J."/>
            <person name="Mckie-Krisberg Z.M."/>
            <person name="Prochnik S."/>
            <person name="Lindquist E."/>
            <person name="Dockter R.B."/>
            <person name="Adam C."/>
            <person name="Molina H."/>
            <person name="Bunkerborg J."/>
            <person name="Jin E."/>
            <person name="Buchheim M."/>
            <person name="Magnuson J."/>
        </authorList>
    </citation>
    <scope>NUCLEOTIDE SEQUENCE</scope>
    <source>
        <strain evidence="2">CCAP 19/18</strain>
    </source>
</reference>
<gene>
    <name evidence="2" type="ORF">DUNSADRAFT_2812</name>
</gene>
<evidence type="ECO:0000313" key="3">
    <source>
        <dbReference type="Proteomes" id="UP000815325"/>
    </source>
</evidence>
<feature type="chain" id="PRO_5046574055" description="Encoded protein" evidence="1">
    <location>
        <begin position="25"/>
        <end position="226"/>
    </location>
</feature>
<name>A0ABQ7GV40_DUNSA</name>
<protein>
    <recommendedName>
        <fullName evidence="4">Encoded protein</fullName>
    </recommendedName>
</protein>
<evidence type="ECO:0008006" key="4">
    <source>
        <dbReference type="Google" id="ProtNLM"/>
    </source>
</evidence>
<dbReference type="Proteomes" id="UP000815325">
    <property type="component" value="Unassembled WGS sequence"/>
</dbReference>
<proteinExistence type="predicted"/>
<keyword evidence="3" id="KW-1185">Reference proteome</keyword>
<accession>A0ABQ7GV40</accession>
<dbReference type="EMBL" id="MU069577">
    <property type="protein sequence ID" value="KAF5838483.1"/>
    <property type="molecule type" value="Genomic_DNA"/>
</dbReference>
<evidence type="ECO:0000313" key="2">
    <source>
        <dbReference type="EMBL" id="KAF5838483.1"/>
    </source>
</evidence>
<sequence>MLTNWLQQSHVCGILLKRLACVLQLACILLKHPCMVASSSQIFHVQHGVSGCKICAGTRATSAADQHGNLMCSSSPAFLMPLSFLVQVLVLQWLMAAHAWLQGMGPSIRHTFQKVGYMKAWNKRVQNAAVRQMGRLFQSDPHENAFVLAEIEEQEAQQQGMKQPCMASRRMVEGWMKLEGYLQRWYLLVCRLRPQGSCCPPWRWRMTQKMLTQHLRQQRPLPLTFG</sequence>
<organism evidence="2 3">
    <name type="scientific">Dunaliella salina</name>
    <name type="common">Green alga</name>
    <name type="synonym">Protococcus salinus</name>
    <dbReference type="NCBI Taxonomy" id="3046"/>
    <lineage>
        <taxon>Eukaryota</taxon>
        <taxon>Viridiplantae</taxon>
        <taxon>Chlorophyta</taxon>
        <taxon>core chlorophytes</taxon>
        <taxon>Chlorophyceae</taxon>
        <taxon>CS clade</taxon>
        <taxon>Chlamydomonadales</taxon>
        <taxon>Dunaliellaceae</taxon>
        <taxon>Dunaliella</taxon>
    </lineage>
</organism>
<comment type="caution">
    <text evidence="2">The sequence shown here is derived from an EMBL/GenBank/DDBJ whole genome shotgun (WGS) entry which is preliminary data.</text>
</comment>
<keyword evidence="1" id="KW-0732">Signal</keyword>
<evidence type="ECO:0000256" key="1">
    <source>
        <dbReference type="SAM" id="SignalP"/>
    </source>
</evidence>
<feature type="signal peptide" evidence="1">
    <location>
        <begin position="1"/>
        <end position="24"/>
    </location>
</feature>